<evidence type="ECO:0000313" key="2">
    <source>
        <dbReference type="EMBL" id="PON31172.1"/>
    </source>
</evidence>
<dbReference type="InterPro" id="IPR058851">
    <property type="entry name" value="CALS1_helical"/>
</dbReference>
<gene>
    <name evidence="2" type="ORF">PanWU01x14_371950</name>
</gene>
<dbReference type="EMBL" id="JXTB01001406">
    <property type="protein sequence ID" value="PON31172.1"/>
    <property type="molecule type" value="Genomic_DNA"/>
</dbReference>
<keyword evidence="2" id="KW-0808">Transferase</keyword>
<accession>A0A2P5A3R3</accession>
<feature type="non-terminal residue" evidence="2">
    <location>
        <position position="1"/>
    </location>
</feature>
<dbReference type="GO" id="GO:0003843">
    <property type="term" value="F:1,3-beta-D-glucan synthase activity"/>
    <property type="evidence" value="ECO:0007669"/>
    <property type="project" value="TreeGrafter"/>
</dbReference>
<evidence type="ECO:0000313" key="3">
    <source>
        <dbReference type="Proteomes" id="UP000237105"/>
    </source>
</evidence>
<dbReference type="PANTHER" id="PTHR12741">
    <property type="entry name" value="LYST-INTERACTING PROTEIN LIP5 DOPAMINE RESPONSIVE PROTEIN DRG-1"/>
    <property type="match status" value="1"/>
</dbReference>
<protein>
    <submittedName>
        <fullName evidence="2">Glycosyl transferase</fullName>
    </submittedName>
</protein>
<proteinExistence type="predicted"/>
<keyword evidence="3" id="KW-1185">Reference proteome</keyword>
<feature type="domain" description="Callose synthase helical" evidence="1">
    <location>
        <begin position="119"/>
        <end position="304"/>
    </location>
</feature>
<sequence>TLNTSVIVAIWAPIVLVYYMDAQIWYLIFSTLFGVINAAAFSNLDETRQLEKLLSMFKTVPTSLSRIMLSENTKQKELVSLVWNEFINSMRQEDIITNRDRDLLLFPHCSEDVPVVLWPPFLLLNKIAIAVDMAKAFKGKEECKLFNKIKSEDYMYSAVIECYKTLGDVICHLLKNEADKMTVRHICREVDESVERNVFLENFRMSELPSLIENLEELLEILIADEEEVENSEHRITKVLQNIMDIITHDIMTNGHQFLETIQRQNIDALHVGKEESFGRINIEPIMDKSLMEKIRRLHLILTIKESSTDMPQNLEARRRITFFGNSLFMNMPSAPKVRDMLSFRLAAI</sequence>
<dbReference type="PANTHER" id="PTHR12741:SF16">
    <property type="entry name" value="CALLOSE SYNTHASE 7"/>
    <property type="match status" value="1"/>
</dbReference>
<organism evidence="2 3">
    <name type="scientific">Parasponia andersonii</name>
    <name type="common">Sponia andersonii</name>
    <dbReference type="NCBI Taxonomy" id="3476"/>
    <lineage>
        <taxon>Eukaryota</taxon>
        <taxon>Viridiplantae</taxon>
        <taxon>Streptophyta</taxon>
        <taxon>Embryophyta</taxon>
        <taxon>Tracheophyta</taxon>
        <taxon>Spermatophyta</taxon>
        <taxon>Magnoliopsida</taxon>
        <taxon>eudicotyledons</taxon>
        <taxon>Gunneridae</taxon>
        <taxon>Pentapetalae</taxon>
        <taxon>rosids</taxon>
        <taxon>fabids</taxon>
        <taxon>Rosales</taxon>
        <taxon>Cannabaceae</taxon>
        <taxon>Parasponia</taxon>
    </lineage>
</organism>
<dbReference type="GO" id="GO:0005886">
    <property type="term" value="C:plasma membrane"/>
    <property type="evidence" value="ECO:0007669"/>
    <property type="project" value="TreeGrafter"/>
</dbReference>
<name>A0A2P5A3R3_PARAD</name>
<dbReference type="Proteomes" id="UP000237105">
    <property type="component" value="Unassembled WGS sequence"/>
</dbReference>
<dbReference type="AlphaFoldDB" id="A0A2P5A3R3"/>
<dbReference type="STRING" id="3476.A0A2P5A3R3"/>
<reference evidence="3" key="1">
    <citation type="submission" date="2016-06" db="EMBL/GenBank/DDBJ databases">
        <title>Parallel loss of symbiosis genes in relatives of nitrogen-fixing non-legume Parasponia.</title>
        <authorList>
            <person name="Van Velzen R."/>
            <person name="Holmer R."/>
            <person name="Bu F."/>
            <person name="Rutten L."/>
            <person name="Van Zeijl A."/>
            <person name="Liu W."/>
            <person name="Santuari L."/>
            <person name="Cao Q."/>
            <person name="Sharma T."/>
            <person name="Shen D."/>
            <person name="Roswanjaya Y."/>
            <person name="Wardhani T."/>
            <person name="Kalhor M.S."/>
            <person name="Jansen J."/>
            <person name="Van den Hoogen J."/>
            <person name="Gungor B."/>
            <person name="Hartog M."/>
            <person name="Hontelez J."/>
            <person name="Verver J."/>
            <person name="Yang W.-C."/>
            <person name="Schijlen E."/>
            <person name="Repin R."/>
            <person name="Schilthuizen M."/>
            <person name="Schranz E."/>
            <person name="Heidstra R."/>
            <person name="Miyata K."/>
            <person name="Fedorova E."/>
            <person name="Kohlen W."/>
            <person name="Bisseling T."/>
            <person name="Smit S."/>
            <person name="Geurts R."/>
        </authorList>
    </citation>
    <scope>NUCLEOTIDE SEQUENCE [LARGE SCALE GENOMIC DNA]</scope>
    <source>
        <strain evidence="3">cv. WU1-14</strain>
    </source>
</reference>
<comment type="caution">
    <text evidence="2">The sequence shown here is derived from an EMBL/GenBank/DDBJ whole genome shotgun (WGS) entry which is preliminary data.</text>
</comment>
<dbReference type="OrthoDB" id="1880850at2759"/>
<dbReference type="Pfam" id="PF25968">
    <property type="entry name" value="CALS1"/>
    <property type="match status" value="1"/>
</dbReference>
<evidence type="ECO:0000259" key="1">
    <source>
        <dbReference type="Pfam" id="PF25968"/>
    </source>
</evidence>